<dbReference type="EMBL" id="JACIUV010000003">
    <property type="protein sequence ID" value="MBB1116690.1"/>
    <property type="molecule type" value="Genomic_DNA"/>
</dbReference>
<evidence type="ECO:0000259" key="4">
    <source>
        <dbReference type="Pfam" id="PF07804"/>
    </source>
</evidence>
<evidence type="ECO:0000313" key="8">
    <source>
        <dbReference type="Proteomes" id="UP000051254"/>
    </source>
</evidence>
<keyword evidence="3" id="KW-0418">Kinase</keyword>
<dbReference type="AlphaFoldDB" id="A0A0R0C0C5"/>
<keyword evidence="2" id="KW-0808">Transferase</keyword>
<reference evidence="7 9" key="2">
    <citation type="submission" date="2020-08" db="EMBL/GenBank/DDBJ databases">
        <title>Stenotrophomonas sp. W1S232.</title>
        <authorList>
            <person name="Deng Y."/>
        </authorList>
    </citation>
    <scope>NUCLEOTIDE SEQUENCE [LARGE SCALE GENOMIC DNA]</scope>
    <source>
        <strain evidence="7 9">W1S232</strain>
    </source>
</reference>
<dbReference type="InterPro" id="IPR017508">
    <property type="entry name" value="HipA_N1"/>
</dbReference>
<evidence type="ECO:0000256" key="3">
    <source>
        <dbReference type="ARBA" id="ARBA00022777"/>
    </source>
</evidence>
<dbReference type="Proteomes" id="UP000051254">
    <property type="component" value="Unassembled WGS sequence"/>
</dbReference>
<dbReference type="Gene3D" id="1.10.1070.20">
    <property type="match status" value="1"/>
</dbReference>
<evidence type="ECO:0000313" key="9">
    <source>
        <dbReference type="Proteomes" id="UP000550609"/>
    </source>
</evidence>
<comment type="caution">
    <text evidence="6">The sequence shown here is derived from an EMBL/GenBank/DDBJ whole genome shotgun (WGS) entry which is preliminary data.</text>
</comment>
<evidence type="ECO:0000259" key="5">
    <source>
        <dbReference type="Pfam" id="PF13657"/>
    </source>
</evidence>
<dbReference type="RefSeq" id="WP_057664276.1">
    <property type="nucleotide sequence ID" value="NZ_LDJH01000006.1"/>
</dbReference>
<dbReference type="InterPro" id="IPR012893">
    <property type="entry name" value="HipA-like_C"/>
</dbReference>
<sequence>MTGSGTGSLQVWINQSRVGELRMERGELVFAYASDWLAAADARPLSVALPLQEQTFDHLTTRAWFAGLLPEGNLRKALSRQLQVSEGNDFALLDALAGECAGAVSLLAEGHKPADDSTQDVLWLDDQALAQEVEQLPTRPLGNSHDGVRISLAGVQDKLAVVVDGGRIGLPRNGTPSTHILKPAIAGYADTVLNEAFCLQLASKAGLQAAASFIRVINGKPVLLVQRYDRLMAATSVVRAHQEDFCQALGIVPELKYQNEGGPALAQCFDLVRRATNPPARHLEELLRYVIFNALIGNNDAHGKNFSLLSDRKGGRRLAPLYDAMCLSIYAGLSQKMAMKIGSKYAFDQIHRRHWEALAAEAGFSPKLTLKLLSKMAGTLPGLAGELAQAPPFSGNPTIASIVGEIQQRAAMTLRRLALAG</sequence>
<name>A0A0R0C0C5_9GAMM</name>
<dbReference type="PANTHER" id="PTHR37419">
    <property type="entry name" value="SERINE/THREONINE-PROTEIN KINASE TOXIN HIPA"/>
    <property type="match status" value="1"/>
</dbReference>
<dbReference type="NCBIfam" id="TIGR03071">
    <property type="entry name" value="couple_hipA"/>
    <property type="match status" value="1"/>
</dbReference>
<dbReference type="PANTHER" id="PTHR37419:SF1">
    <property type="entry name" value="SERINE_THREONINE-PROTEIN KINASE TOXIN HIPA"/>
    <property type="match status" value="1"/>
</dbReference>
<reference evidence="6 8" key="1">
    <citation type="submission" date="2015-05" db="EMBL/GenBank/DDBJ databases">
        <title>Genome sequencing and analysis of members of genus Stenotrophomonas.</title>
        <authorList>
            <person name="Patil P.P."/>
            <person name="Midha S."/>
            <person name="Patil P.B."/>
        </authorList>
    </citation>
    <scope>NUCLEOTIDE SEQUENCE [LARGE SCALE GENOMIC DNA]</scope>
    <source>
        <strain evidence="6 8">DSM 17805</strain>
    </source>
</reference>
<dbReference type="Proteomes" id="UP000550609">
    <property type="component" value="Unassembled WGS sequence"/>
</dbReference>
<feature type="domain" description="HipA N-terminal subdomain 1" evidence="5">
    <location>
        <begin position="9"/>
        <end position="106"/>
    </location>
</feature>
<dbReference type="OrthoDB" id="9805913at2"/>
<dbReference type="CDD" id="cd17793">
    <property type="entry name" value="HipA"/>
    <property type="match status" value="1"/>
</dbReference>
<evidence type="ECO:0000256" key="2">
    <source>
        <dbReference type="ARBA" id="ARBA00022679"/>
    </source>
</evidence>
<gene>
    <name evidence="6" type="ORF">ABB25_04560</name>
    <name evidence="7" type="ORF">H4O09_06410</name>
</gene>
<dbReference type="GO" id="GO:0005829">
    <property type="term" value="C:cytosol"/>
    <property type="evidence" value="ECO:0007669"/>
    <property type="project" value="TreeGrafter"/>
</dbReference>
<keyword evidence="8" id="KW-1185">Reference proteome</keyword>
<evidence type="ECO:0000256" key="1">
    <source>
        <dbReference type="ARBA" id="ARBA00010164"/>
    </source>
</evidence>
<feature type="domain" description="HipA-like C-terminal" evidence="4">
    <location>
        <begin position="150"/>
        <end position="378"/>
    </location>
</feature>
<dbReference type="PATRIC" id="fig|266128.3.peg.2563"/>
<evidence type="ECO:0000313" key="6">
    <source>
        <dbReference type="EMBL" id="KRG59786.1"/>
    </source>
</evidence>
<accession>A0A0R0C0C5</accession>
<comment type="similarity">
    <text evidence="1">Belongs to the HipA Ser/Thr kinase family.</text>
</comment>
<dbReference type="Pfam" id="PF07804">
    <property type="entry name" value="HipA_C"/>
    <property type="match status" value="1"/>
</dbReference>
<evidence type="ECO:0000313" key="7">
    <source>
        <dbReference type="EMBL" id="MBB1116690.1"/>
    </source>
</evidence>
<dbReference type="GO" id="GO:0004674">
    <property type="term" value="F:protein serine/threonine kinase activity"/>
    <property type="evidence" value="ECO:0007669"/>
    <property type="project" value="TreeGrafter"/>
</dbReference>
<dbReference type="InterPro" id="IPR052028">
    <property type="entry name" value="HipA_Ser/Thr_kinase"/>
</dbReference>
<protein>
    <submittedName>
        <fullName evidence="7">Type II toxin-antitoxin system HipA family toxin</fullName>
    </submittedName>
</protein>
<accession>A0A7W3YUN0</accession>
<organism evidence="6 8">
    <name type="scientific">Stenotrophomonas koreensis</name>
    <dbReference type="NCBI Taxonomy" id="266128"/>
    <lineage>
        <taxon>Bacteria</taxon>
        <taxon>Pseudomonadati</taxon>
        <taxon>Pseudomonadota</taxon>
        <taxon>Gammaproteobacteria</taxon>
        <taxon>Lysobacterales</taxon>
        <taxon>Lysobacteraceae</taxon>
        <taxon>Stenotrophomonas</taxon>
    </lineage>
</organism>
<dbReference type="EMBL" id="LDJH01000006">
    <property type="protein sequence ID" value="KRG59786.1"/>
    <property type="molecule type" value="Genomic_DNA"/>
</dbReference>
<proteinExistence type="inferred from homology"/>
<dbReference type="STRING" id="266128.ABB25_04560"/>
<dbReference type="Pfam" id="PF13657">
    <property type="entry name" value="Couple_hipA"/>
    <property type="match status" value="1"/>
</dbReference>